<dbReference type="AlphaFoldDB" id="A0AAW6BQ86"/>
<dbReference type="RefSeq" id="WP_271867226.1">
    <property type="nucleotide sequence ID" value="NZ_JAQMFO010000031.1"/>
</dbReference>
<proteinExistence type="predicted"/>
<accession>A0AAW6BQ86</accession>
<sequence>MISLLVQQPMPDDDETHSAFILSNIDGDKNKLKVITLWLDDLRNNTMVTVLIQWFEAYNGNP</sequence>
<comment type="caution">
    <text evidence="1">The sequence shown here is derived from an EMBL/GenBank/DDBJ whole genome shotgun (WGS) entry which is preliminary data.</text>
</comment>
<evidence type="ECO:0000313" key="2">
    <source>
        <dbReference type="Proteomes" id="UP001212996"/>
    </source>
</evidence>
<dbReference type="Proteomes" id="UP001212996">
    <property type="component" value="Unassembled WGS sequence"/>
</dbReference>
<evidence type="ECO:0000313" key="1">
    <source>
        <dbReference type="EMBL" id="MDB6373854.1"/>
    </source>
</evidence>
<gene>
    <name evidence="1" type="ORF">PH362_18455</name>
</gene>
<reference evidence="1" key="1">
    <citation type="submission" date="2023-01" db="EMBL/GenBank/DDBJ databases">
        <title>Genome sequencing of Photorhabdus bodei 09-20.</title>
        <authorList>
            <person name="Kalindamar S."/>
            <person name="Kumru S."/>
        </authorList>
    </citation>
    <scope>NUCLEOTIDE SEQUENCE</scope>
    <source>
        <strain evidence="1">09-20</strain>
    </source>
</reference>
<name>A0AAW6BQ86_9GAMM</name>
<dbReference type="EMBL" id="JAQMFO010000031">
    <property type="protein sequence ID" value="MDB6373854.1"/>
    <property type="molecule type" value="Genomic_DNA"/>
</dbReference>
<protein>
    <submittedName>
        <fullName evidence="1">Uncharacterized protein</fullName>
    </submittedName>
</protein>
<organism evidence="1 2">
    <name type="scientific">Photorhabdus bodei</name>
    <dbReference type="NCBI Taxonomy" id="2029681"/>
    <lineage>
        <taxon>Bacteria</taxon>
        <taxon>Pseudomonadati</taxon>
        <taxon>Pseudomonadota</taxon>
        <taxon>Gammaproteobacteria</taxon>
        <taxon>Enterobacterales</taxon>
        <taxon>Morganellaceae</taxon>
        <taxon>Photorhabdus</taxon>
    </lineage>
</organism>